<evidence type="ECO:0000313" key="1">
    <source>
        <dbReference type="EMBL" id="KAG5634826.1"/>
    </source>
</evidence>
<dbReference type="AlphaFoldDB" id="A0A9P7K1W7"/>
<dbReference type="EMBL" id="JABCKI010006259">
    <property type="protein sequence ID" value="KAG5634826.1"/>
    <property type="molecule type" value="Genomic_DNA"/>
</dbReference>
<reference evidence="1" key="1">
    <citation type="submission" date="2021-02" db="EMBL/GenBank/DDBJ databases">
        <authorList>
            <person name="Nieuwenhuis M."/>
            <person name="Van De Peppel L.J.J."/>
        </authorList>
    </citation>
    <scope>NUCLEOTIDE SEQUENCE</scope>
    <source>
        <strain evidence="1">D49</strain>
    </source>
</reference>
<protein>
    <submittedName>
        <fullName evidence="1">Uncharacterized protein</fullName>
    </submittedName>
</protein>
<comment type="caution">
    <text evidence="1">The sequence shown here is derived from an EMBL/GenBank/DDBJ whole genome shotgun (WGS) entry which is preliminary data.</text>
</comment>
<accession>A0A9P7K1W7</accession>
<dbReference type="Pfam" id="PF18759">
    <property type="entry name" value="Plavaka"/>
    <property type="match status" value="2"/>
</dbReference>
<keyword evidence="2" id="KW-1185">Reference proteome</keyword>
<gene>
    <name evidence="1" type="ORF">H0H81_000595</name>
</gene>
<reference evidence="1" key="2">
    <citation type="submission" date="2021-10" db="EMBL/GenBank/DDBJ databases">
        <title>Phylogenomics reveals ancestral predisposition of the termite-cultivated fungus Termitomyces towards a domesticated lifestyle.</title>
        <authorList>
            <person name="Auxier B."/>
            <person name="Grum-Grzhimaylo A."/>
            <person name="Cardenas M.E."/>
            <person name="Lodge J.D."/>
            <person name="Laessoe T."/>
            <person name="Pedersen O."/>
            <person name="Smith M.E."/>
            <person name="Kuyper T.W."/>
            <person name="Franco-Molano E.A."/>
            <person name="Baroni T.J."/>
            <person name="Aanen D.K."/>
        </authorList>
    </citation>
    <scope>NUCLEOTIDE SEQUENCE</scope>
    <source>
        <strain evidence="1">D49</strain>
    </source>
</reference>
<organism evidence="1 2">
    <name type="scientific">Sphagnurus paluster</name>
    <dbReference type="NCBI Taxonomy" id="117069"/>
    <lineage>
        <taxon>Eukaryota</taxon>
        <taxon>Fungi</taxon>
        <taxon>Dikarya</taxon>
        <taxon>Basidiomycota</taxon>
        <taxon>Agaricomycotina</taxon>
        <taxon>Agaricomycetes</taxon>
        <taxon>Agaricomycetidae</taxon>
        <taxon>Agaricales</taxon>
        <taxon>Tricholomatineae</taxon>
        <taxon>Lyophyllaceae</taxon>
        <taxon>Sphagnurus</taxon>
    </lineage>
</organism>
<dbReference type="Proteomes" id="UP000717328">
    <property type="component" value="Unassembled WGS sequence"/>
</dbReference>
<proteinExistence type="predicted"/>
<dbReference type="InterPro" id="IPR041078">
    <property type="entry name" value="Plavaka"/>
</dbReference>
<evidence type="ECO:0000313" key="2">
    <source>
        <dbReference type="Proteomes" id="UP000717328"/>
    </source>
</evidence>
<sequence length="424" mass="48196">MHHFINTTRLGDALWQCFSTSYNAPISPTDPSWKSAKYEVWYRDPEVVIKNMLKNPDFHGQFDYMPYICRTKAGERTWSDFMSGNYAWNHANTIIKENPENKGAMYCPIILGSHKTTVSVATGHVEYHPVYLSIGNVHNTSFTFDFPQADIYEMLSPDILHQLIKRTFKDHLVDWVGQYLVLEHGETVGNEILDEIDRRIAAAPAFPQLQRFPHGQRFKQWKGDDSKALMKVYIAAIAGRVPDAMVQSISSFMDACYIAHCDDLNEKSIKELEAAVAHFHHFRKIRNFGAPNGLCSSITESHHITVIKKPWHCSNRYEALGQMLLTNQRLDKLAASRIDFISRGNIVLAQTQESPCCYPPATEDLATTIGQPKLAELVHQFLFDQINTDDTITSNTIPLDACPEFNGPIRVYHSAVATFYHTGR</sequence>
<dbReference type="OrthoDB" id="3199698at2759"/>
<name>A0A9P7K1W7_9AGAR</name>